<feature type="transmembrane region" description="Helical" evidence="6">
    <location>
        <begin position="188"/>
        <end position="206"/>
    </location>
</feature>
<dbReference type="OrthoDB" id="9787026at2"/>
<dbReference type="AlphaFoldDB" id="A0A0H2VL01"/>
<dbReference type="Gene3D" id="1.20.1250.20">
    <property type="entry name" value="MFS general substrate transporter like domains"/>
    <property type="match status" value="1"/>
</dbReference>
<feature type="transmembrane region" description="Helical" evidence="6">
    <location>
        <begin position="67"/>
        <end position="87"/>
    </location>
</feature>
<dbReference type="PANTHER" id="PTHR23511">
    <property type="entry name" value="SYNAPTIC VESICLE GLYCOPROTEIN 2"/>
    <property type="match status" value="1"/>
</dbReference>
<dbReference type="PROSITE" id="PS50850">
    <property type="entry name" value="MFS"/>
    <property type="match status" value="1"/>
</dbReference>
<dbReference type="SUPFAM" id="SSF103473">
    <property type="entry name" value="MFS general substrate transporter"/>
    <property type="match status" value="1"/>
</dbReference>
<gene>
    <name evidence="8" type="ordered locus">SE_2396</name>
</gene>
<dbReference type="InterPro" id="IPR020846">
    <property type="entry name" value="MFS_dom"/>
</dbReference>
<feature type="transmembrane region" description="Helical" evidence="6">
    <location>
        <begin position="417"/>
        <end position="447"/>
    </location>
</feature>
<feature type="transmembrane region" description="Helical" evidence="6">
    <location>
        <begin position="99"/>
        <end position="116"/>
    </location>
</feature>
<evidence type="ECO:0000256" key="2">
    <source>
        <dbReference type="ARBA" id="ARBA00022448"/>
    </source>
</evidence>
<evidence type="ECO:0000256" key="6">
    <source>
        <dbReference type="SAM" id="Phobius"/>
    </source>
</evidence>
<feature type="transmembrane region" description="Helical" evidence="6">
    <location>
        <begin position="122"/>
        <end position="146"/>
    </location>
</feature>
<accession>A0A0H2VL01</accession>
<evidence type="ECO:0000256" key="3">
    <source>
        <dbReference type="ARBA" id="ARBA00022692"/>
    </source>
</evidence>
<feature type="transmembrane region" description="Helical" evidence="6">
    <location>
        <begin position="272"/>
        <end position="300"/>
    </location>
</feature>
<feature type="transmembrane region" description="Helical" evidence="6">
    <location>
        <begin position="338"/>
        <end position="357"/>
    </location>
</feature>
<keyword evidence="4 6" id="KW-1133">Transmembrane helix</keyword>
<dbReference type="GO" id="GO:0022857">
    <property type="term" value="F:transmembrane transporter activity"/>
    <property type="evidence" value="ECO:0007669"/>
    <property type="project" value="InterPro"/>
</dbReference>
<dbReference type="InterPro" id="IPR005828">
    <property type="entry name" value="MFS_sugar_transport-like"/>
</dbReference>
<reference evidence="8 9" key="1">
    <citation type="journal article" date="2003" name="Mol. Microbiol.">
        <title>Genome-based analysis of virulence genes in a non-biofilm-forming Staphylococcus epidermidis strain (ATCC 12228).</title>
        <authorList>
            <person name="Zhang Y.Q."/>
            <person name="Ren S.X."/>
            <person name="Li H.L."/>
            <person name="Wang Y.X."/>
            <person name="Fu G."/>
            <person name="Yang J."/>
            <person name="Qin Z.Q."/>
            <person name="Miao Y.G."/>
            <person name="Wang W.Y."/>
            <person name="Chen R.S."/>
            <person name="Shen Y."/>
            <person name="Chen Z."/>
            <person name="Yuan Z.H."/>
            <person name="Zhao G.P."/>
            <person name="Qu D."/>
            <person name="Danchin A."/>
            <person name="Wen Y.M."/>
        </authorList>
    </citation>
    <scope>NUCLEOTIDE SEQUENCE [LARGE SCALE GENOMIC DNA]</scope>
    <source>
        <strain evidence="9">ATCC 12228 / FDA PCI 1200</strain>
    </source>
</reference>
<comment type="subcellular location">
    <subcellularLocation>
        <location evidence="1">Cell membrane</location>
        <topology evidence="1">Multi-pass membrane protein</topology>
    </subcellularLocation>
</comment>
<dbReference type="GO" id="GO:0005886">
    <property type="term" value="C:plasma membrane"/>
    <property type="evidence" value="ECO:0007669"/>
    <property type="project" value="UniProtKB-SubCell"/>
</dbReference>
<evidence type="ECO:0000256" key="4">
    <source>
        <dbReference type="ARBA" id="ARBA00022989"/>
    </source>
</evidence>
<protein>
    <submittedName>
        <fullName evidence="8">Transporter</fullName>
    </submittedName>
</protein>
<feature type="transmembrane region" description="Helical" evidence="6">
    <location>
        <begin position="306"/>
        <end position="326"/>
    </location>
</feature>
<feature type="domain" description="Major facilitator superfamily (MFS) profile" evidence="7">
    <location>
        <begin position="33"/>
        <end position="454"/>
    </location>
</feature>
<dbReference type="PROSITE" id="PS00217">
    <property type="entry name" value="SUGAR_TRANSPORT_2"/>
    <property type="match status" value="1"/>
</dbReference>
<dbReference type="CDD" id="cd17316">
    <property type="entry name" value="MFS_SV2_like"/>
    <property type="match status" value="1"/>
</dbReference>
<dbReference type="Pfam" id="PF00083">
    <property type="entry name" value="Sugar_tr"/>
    <property type="match status" value="1"/>
</dbReference>
<dbReference type="Proteomes" id="UP000001411">
    <property type="component" value="Chromosome"/>
</dbReference>
<dbReference type="HOGENOM" id="CLU_001265_46_6_9"/>
<evidence type="ECO:0000256" key="1">
    <source>
        <dbReference type="ARBA" id="ARBA00004651"/>
    </source>
</evidence>
<evidence type="ECO:0000256" key="5">
    <source>
        <dbReference type="ARBA" id="ARBA00023136"/>
    </source>
</evidence>
<proteinExistence type="predicted"/>
<evidence type="ECO:0000313" key="9">
    <source>
        <dbReference type="Proteomes" id="UP000001411"/>
    </source>
</evidence>
<dbReference type="eggNOG" id="COG0477">
    <property type="taxonomic scope" value="Bacteria"/>
</dbReference>
<feature type="transmembrane region" description="Helical" evidence="6">
    <location>
        <begin position="33"/>
        <end position="55"/>
    </location>
</feature>
<name>A0A0H2VL01_STAES</name>
<sequence>MKIRDENMDFVKSKTDLFRLIDNEAQTSTSKMVLFLILGTIFLDAYDITILGTMTDQLTQQFHLSPATLSIVMTSLPIGALFGALLGGTLAHQFGRKRILSIALLTLTVTSLGAALAPNVIILIICRCIMGFAIGMDSPVAFTFIAEISNLKHKGRNVNYWQVVWYVAIVTSALVVTAFFMLGAGAHLWRYAVGFGALIAFVLYILRIKYLHESPTWVINHYSLEKATEFIRKYYHKDIHLEGTLEDDLNSDVTSPHNSWTDLFKPRYIKRIILATAISTLQGMQYYGVGLYIPIIATYLISKDKIGVLLGTAIVNIAGILGAYLGAQLTYKLGTRKLTMIGFTLVLLSMVCVGLFYHHLPMLLNTFLIGLFLFGHSGGPGTQGKTIGALSFPTHLRSQATGFVESVSRTGSIIGTFVFPIILAAVGLTNTMLILSIVPLLGIIITVSIKWEAVGKHIEVE</sequence>
<evidence type="ECO:0000313" key="8">
    <source>
        <dbReference type="EMBL" id="AAO06039.1"/>
    </source>
</evidence>
<keyword evidence="5 6" id="KW-0472">Membrane</keyword>
<feature type="transmembrane region" description="Helical" evidence="6">
    <location>
        <begin position="158"/>
        <end position="182"/>
    </location>
</feature>
<dbReference type="PATRIC" id="fig|176280.10.peg.2336"/>
<dbReference type="InterPro" id="IPR005829">
    <property type="entry name" value="Sugar_transporter_CS"/>
</dbReference>
<organism evidence="8 9">
    <name type="scientific">Staphylococcus epidermidis (strain ATCC 12228 / FDA PCI 1200)</name>
    <dbReference type="NCBI Taxonomy" id="176280"/>
    <lineage>
        <taxon>Bacteria</taxon>
        <taxon>Bacillati</taxon>
        <taxon>Bacillota</taxon>
        <taxon>Bacilli</taxon>
        <taxon>Bacillales</taxon>
        <taxon>Staphylococcaceae</taxon>
        <taxon>Staphylococcus</taxon>
    </lineage>
</organism>
<dbReference type="InterPro" id="IPR036259">
    <property type="entry name" value="MFS_trans_sf"/>
</dbReference>
<dbReference type="EMBL" id="AE015929">
    <property type="protein sequence ID" value="AAO06039.1"/>
    <property type="molecule type" value="Genomic_DNA"/>
</dbReference>
<keyword evidence="3 6" id="KW-0812">Transmembrane</keyword>
<dbReference type="PANTHER" id="PTHR23511:SF34">
    <property type="entry name" value="SYNAPTIC VESICLE GLYCOPROTEIN 2"/>
    <property type="match status" value="1"/>
</dbReference>
<keyword evidence="2" id="KW-0813">Transport</keyword>
<evidence type="ECO:0000259" key="7">
    <source>
        <dbReference type="PROSITE" id="PS50850"/>
    </source>
</evidence>
<dbReference type="KEGG" id="sep:SE_2396"/>